<evidence type="ECO:0000256" key="1">
    <source>
        <dbReference type="SAM" id="MobiDB-lite"/>
    </source>
</evidence>
<feature type="compositionally biased region" description="Polar residues" evidence="1">
    <location>
        <begin position="328"/>
        <end position="341"/>
    </location>
</feature>
<feature type="compositionally biased region" description="Basic and acidic residues" evidence="1">
    <location>
        <begin position="117"/>
        <end position="128"/>
    </location>
</feature>
<proteinExistence type="predicted"/>
<accession>A0A7J0EZY5</accession>
<comment type="caution">
    <text evidence="2">The sequence shown here is derived from an EMBL/GenBank/DDBJ whole genome shotgun (WGS) entry which is preliminary data.</text>
</comment>
<feature type="region of interest" description="Disordered" evidence="1">
    <location>
        <begin position="102"/>
        <end position="185"/>
    </location>
</feature>
<evidence type="ECO:0000313" key="3">
    <source>
        <dbReference type="Proteomes" id="UP000585474"/>
    </source>
</evidence>
<feature type="region of interest" description="Disordered" evidence="1">
    <location>
        <begin position="322"/>
        <end position="341"/>
    </location>
</feature>
<dbReference type="OrthoDB" id="1153117at2759"/>
<sequence>MSGFNFMRESYDDDWNKANYGGNGYSDHVCRPVIIDAEGRKRPIIAYPPYQGSENYVTERRERIVEHVRAPVVFTEYKYTSQAQVEPLRDYVTNEKWPPSQVYDRPEYRYGSPPKVEPVKDSRVDNWRRPSSPVPNHPPKDKWPSSQVYDRPEYRYDSPPKVEPVKDSRVDNWRRPSSPVHDRPPKVEDFITKVQTEASRPTRPLFSAVNWRNPPNAAGQGRVTDDRESDNNYKRDEIFQVPYVNNKELGRLGHRVTTPSLQTNTPLSGPTNDIGKAMEVLTQAVKPLYVTSGAPQQRYTVPTSTVPKRETYTENIDNKEPARRYGNFNLSTRPLQTNDNYTGTIDSREAERKYNGARVPLQTNETYTGTIDSREAERKYNGARVPLQTNETYTGIINSRDAARKYNGASV</sequence>
<name>A0A7J0EZY5_9ERIC</name>
<keyword evidence="3" id="KW-1185">Reference proteome</keyword>
<dbReference type="AlphaFoldDB" id="A0A7J0EZY5"/>
<feature type="region of interest" description="Disordered" evidence="1">
    <location>
        <begin position="206"/>
        <end position="230"/>
    </location>
</feature>
<dbReference type="EMBL" id="BJWL01000008">
    <property type="protein sequence ID" value="GFY92005.1"/>
    <property type="molecule type" value="Genomic_DNA"/>
</dbReference>
<protein>
    <submittedName>
        <fullName evidence="2">Uncharacterized protein</fullName>
    </submittedName>
</protein>
<reference evidence="2 3" key="1">
    <citation type="submission" date="2019-07" db="EMBL/GenBank/DDBJ databases">
        <title>De Novo Assembly of kiwifruit Actinidia rufa.</title>
        <authorList>
            <person name="Sugita-Konishi S."/>
            <person name="Sato K."/>
            <person name="Mori E."/>
            <person name="Abe Y."/>
            <person name="Kisaki G."/>
            <person name="Hamano K."/>
            <person name="Suezawa K."/>
            <person name="Otani M."/>
            <person name="Fukuda T."/>
            <person name="Manabe T."/>
            <person name="Gomi K."/>
            <person name="Tabuchi M."/>
            <person name="Akimitsu K."/>
            <person name="Kataoka I."/>
        </authorList>
    </citation>
    <scope>NUCLEOTIDE SEQUENCE [LARGE SCALE GENOMIC DNA]</scope>
    <source>
        <strain evidence="3">cv. Fuchu</strain>
    </source>
</reference>
<feature type="compositionally biased region" description="Basic and acidic residues" evidence="1">
    <location>
        <begin position="150"/>
        <end position="185"/>
    </location>
</feature>
<dbReference type="Proteomes" id="UP000585474">
    <property type="component" value="Unassembled WGS sequence"/>
</dbReference>
<organism evidence="2 3">
    <name type="scientific">Actinidia rufa</name>
    <dbReference type="NCBI Taxonomy" id="165716"/>
    <lineage>
        <taxon>Eukaryota</taxon>
        <taxon>Viridiplantae</taxon>
        <taxon>Streptophyta</taxon>
        <taxon>Embryophyta</taxon>
        <taxon>Tracheophyta</taxon>
        <taxon>Spermatophyta</taxon>
        <taxon>Magnoliopsida</taxon>
        <taxon>eudicotyledons</taxon>
        <taxon>Gunneridae</taxon>
        <taxon>Pentapetalae</taxon>
        <taxon>asterids</taxon>
        <taxon>Ericales</taxon>
        <taxon>Actinidiaceae</taxon>
        <taxon>Actinidia</taxon>
    </lineage>
</organism>
<evidence type="ECO:0000313" key="2">
    <source>
        <dbReference type="EMBL" id="GFY92005.1"/>
    </source>
</evidence>
<gene>
    <name evidence="2" type="ORF">Acr_08g0004010</name>
</gene>